<organism evidence="2 3">
    <name type="scientific">Solirubrobacter deserti</name>
    <dbReference type="NCBI Taxonomy" id="2282478"/>
    <lineage>
        <taxon>Bacteria</taxon>
        <taxon>Bacillati</taxon>
        <taxon>Actinomycetota</taxon>
        <taxon>Thermoleophilia</taxon>
        <taxon>Solirubrobacterales</taxon>
        <taxon>Solirubrobacteraceae</taxon>
        <taxon>Solirubrobacter</taxon>
    </lineage>
</organism>
<accession>A0ABT4RKQ5</accession>
<dbReference type="RefSeq" id="WP_202954483.1">
    <property type="nucleotide sequence ID" value="NZ_JAPCID010000020.1"/>
</dbReference>
<dbReference type="Proteomes" id="UP001147700">
    <property type="component" value="Unassembled WGS sequence"/>
</dbReference>
<sequence length="85" mass="9081">MDRFDDVDIRIVDEPEPTRAPRRLGHAAIALTAAAVLTGTLAASATALTGTAQAPTRAAESSSAESWWDGKCRKGEDHRRATVTY</sequence>
<protein>
    <submittedName>
        <fullName evidence="2">Uncharacterized protein</fullName>
    </submittedName>
</protein>
<evidence type="ECO:0000313" key="2">
    <source>
        <dbReference type="EMBL" id="MDA0138921.1"/>
    </source>
</evidence>
<name>A0ABT4RKQ5_9ACTN</name>
<feature type="compositionally biased region" description="Low complexity" evidence="1">
    <location>
        <begin position="49"/>
        <end position="66"/>
    </location>
</feature>
<gene>
    <name evidence="2" type="ORF">OJ962_15565</name>
</gene>
<feature type="region of interest" description="Disordered" evidence="1">
    <location>
        <begin position="49"/>
        <end position="70"/>
    </location>
</feature>
<reference evidence="2" key="1">
    <citation type="submission" date="2022-10" db="EMBL/GenBank/DDBJ databases">
        <title>The WGS of Solirubrobacter sp. CPCC 204708.</title>
        <authorList>
            <person name="Jiang Z."/>
        </authorList>
    </citation>
    <scope>NUCLEOTIDE SEQUENCE</scope>
    <source>
        <strain evidence="2">CPCC 204708</strain>
    </source>
</reference>
<evidence type="ECO:0000313" key="3">
    <source>
        <dbReference type="Proteomes" id="UP001147700"/>
    </source>
</evidence>
<comment type="caution">
    <text evidence="2">The sequence shown here is derived from an EMBL/GenBank/DDBJ whole genome shotgun (WGS) entry which is preliminary data.</text>
</comment>
<dbReference type="EMBL" id="JAPCID010000020">
    <property type="protein sequence ID" value="MDA0138921.1"/>
    <property type="molecule type" value="Genomic_DNA"/>
</dbReference>
<proteinExistence type="predicted"/>
<keyword evidence="3" id="KW-1185">Reference proteome</keyword>
<evidence type="ECO:0000256" key="1">
    <source>
        <dbReference type="SAM" id="MobiDB-lite"/>
    </source>
</evidence>